<keyword evidence="7" id="KW-0812">Transmembrane</keyword>
<feature type="non-terminal residue" evidence="9">
    <location>
        <position position="1"/>
    </location>
</feature>
<feature type="domain" description="Sushi" evidence="8">
    <location>
        <begin position="3"/>
        <end position="69"/>
    </location>
</feature>
<protein>
    <recommendedName>
        <fullName evidence="8">Sushi domain-containing protein</fullName>
    </recommendedName>
</protein>
<evidence type="ECO:0000313" key="9">
    <source>
        <dbReference type="EMBL" id="KRT85003.1"/>
    </source>
</evidence>
<dbReference type="CDD" id="cd00033">
    <property type="entry name" value="CCP"/>
    <property type="match status" value="1"/>
</dbReference>
<organism evidence="9 10">
    <name type="scientific">Oryctes borbonicus</name>
    <dbReference type="NCBI Taxonomy" id="1629725"/>
    <lineage>
        <taxon>Eukaryota</taxon>
        <taxon>Metazoa</taxon>
        <taxon>Ecdysozoa</taxon>
        <taxon>Arthropoda</taxon>
        <taxon>Hexapoda</taxon>
        <taxon>Insecta</taxon>
        <taxon>Pterygota</taxon>
        <taxon>Neoptera</taxon>
        <taxon>Endopterygota</taxon>
        <taxon>Coleoptera</taxon>
        <taxon>Polyphaga</taxon>
        <taxon>Scarabaeiformia</taxon>
        <taxon>Scarabaeidae</taxon>
        <taxon>Dynastinae</taxon>
        <taxon>Oryctes</taxon>
    </lineage>
</organism>
<feature type="domain" description="Sushi" evidence="8">
    <location>
        <begin position="71"/>
        <end position="138"/>
    </location>
</feature>
<keyword evidence="4" id="KW-0325">Glycoprotein</keyword>
<reference evidence="9 10" key="1">
    <citation type="submission" date="2015-09" db="EMBL/GenBank/DDBJ databases">
        <title>Draft genome of the scarab beetle Oryctes borbonicus.</title>
        <authorList>
            <person name="Meyer J.M."/>
            <person name="Markov G.V."/>
            <person name="Baskaran P."/>
            <person name="Herrmann M."/>
            <person name="Sommer R.J."/>
            <person name="Roedelsperger C."/>
        </authorList>
    </citation>
    <scope>NUCLEOTIDE SEQUENCE [LARGE SCALE GENOMIC DNA]</scope>
    <source>
        <strain evidence="9">OB123</strain>
        <tissue evidence="9">Whole animal</tissue>
    </source>
</reference>
<comment type="caution">
    <text evidence="9">The sequence shown here is derived from an EMBL/GenBank/DDBJ whole genome shotgun (WGS) entry which is preliminary data.</text>
</comment>
<dbReference type="AlphaFoldDB" id="A0A0T6BCS8"/>
<evidence type="ECO:0000256" key="6">
    <source>
        <dbReference type="SAM" id="MobiDB-lite"/>
    </source>
</evidence>
<evidence type="ECO:0000256" key="4">
    <source>
        <dbReference type="ARBA" id="ARBA00023180"/>
    </source>
</evidence>
<keyword evidence="10" id="KW-1185">Reference proteome</keyword>
<name>A0A0T6BCS8_9SCAR</name>
<dbReference type="OrthoDB" id="6127264at2759"/>
<dbReference type="EMBL" id="LJIG01001937">
    <property type="protein sequence ID" value="KRT85003.1"/>
    <property type="molecule type" value="Genomic_DNA"/>
</dbReference>
<dbReference type="InterPro" id="IPR050350">
    <property type="entry name" value="Compl-Cell_Adhes-Reg"/>
</dbReference>
<evidence type="ECO:0000256" key="1">
    <source>
        <dbReference type="ARBA" id="ARBA00022659"/>
    </source>
</evidence>
<dbReference type="SMART" id="SM00032">
    <property type="entry name" value="CCP"/>
    <property type="match status" value="2"/>
</dbReference>
<dbReference type="Proteomes" id="UP000051574">
    <property type="component" value="Unassembled WGS sequence"/>
</dbReference>
<evidence type="ECO:0000256" key="7">
    <source>
        <dbReference type="SAM" id="Phobius"/>
    </source>
</evidence>
<comment type="caution">
    <text evidence="5">Lacks conserved residue(s) required for the propagation of feature annotation.</text>
</comment>
<proteinExistence type="predicted"/>
<evidence type="ECO:0000256" key="2">
    <source>
        <dbReference type="ARBA" id="ARBA00022737"/>
    </source>
</evidence>
<evidence type="ECO:0000256" key="5">
    <source>
        <dbReference type="PROSITE-ProRule" id="PRU00302"/>
    </source>
</evidence>
<keyword evidence="1 5" id="KW-0768">Sushi</keyword>
<dbReference type="InterPro" id="IPR035976">
    <property type="entry name" value="Sushi/SCR/CCP_sf"/>
</dbReference>
<accession>A0A0T6BCS8</accession>
<feature type="compositionally biased region" description="Polar residues" evidence="6">
    <location>
        <begin position="259"/>
        <end position="292"/>
    </location>
</feature>
<dbReference type="Pfam" id="PF00084">
    <property type="entry name" value="Sushi"/>
    <property type="match status" value="1"/>
</dbReference>
<keyword evidence="7" id="KW-0472">Membrane</keyword>
<feature type="disulfide bond" evidence="5">
    <location>
        <begin position="109"/>
        <end position="136"/>
    </location>
</feature>
<dbReference type="PROSITE" id="PS50923">
    <property type="entry name" value="SUSHI"/>
    <property type="match status" value="2"/>
</dbReference>
<keyword evidence="3 5" id="KW-1015">Disulfide bond</keyword>
<sequence length="379" mass="40845">AMVTCPTPPSVAHGITKIISGFQLESALSGTEIEISCVPKYHNIKAPCKPSRLKCIGGDWIGILPICVYSKECPPPPDVRHATPFDINAARYEAKMQRFFINTQISYQCLPGYEMRGNDILTCSSGCWTPSEPPVCHNLEETYIESNAGGQIVLSLATGTGVLLLLVVICLVIVCRRRKPLSRAVSIQPSVPRPDLADHAALLHHPDRLALIAFADGIQSGQPALPTYEEAIRDRVPGCTSTRIPRPHWPSLVARRSRNSPNPDSIHVTRQGSFASHSASIRSDPMGSTDTMAVSENSTTVTLDTASSHSGSQPASCRAHCGSLASFDTSSVLNTEGVPLLEENELEEVQCGDDVSLAMENRSMTDNVSFKLSITSDVA</sequence>
<feature type="region of interest" description="Disordered" evidence="6">
    <location>
        <begin position="242"/>
        <end position="292"/>
    </location>
</feature>
<dbReference type="SUPFAM" id="SSF57535">
    <property type="entry name" value="Complement control module/SCR domain"/>
    <property type="match status" value="2"/>
</dbReference>
<evidence type="ECO:0000256" key="3">
    <source>
        <dbReference type="ARBA" id="ARBA00023157"/>
    </source>
</evidence>
<keyword evidence="7" id="KW-1133">Transmembrane helix</keyword>
<feature type="transmembrane region" description="Helical" evidence="7">
    <location>
        <begin position="152"/>
        <end position="174"/>
    </location>
</feature>
<dbReference type="PANTHER" id="PTHR19325">
    <property type="entry name" value="COMPLEMENT COMPONENT-RELATED SUSHI DOMAIN-CONTAINING"/>
    <property type="match status" value="1"/>
</dbReference>
<evidence type="ECO:0000313" key="10">
    <source>
        <dbReference type="Proteomes" id="UP000051574"/>
    </source>
</evidence>
<dbReference type="InterPro" id="IPR000436">
    <property type="entry name" value="Sushi_SCR_CCP_dom"/>
</dbReference>
<keyword evidence="2" id="KW-0677">Repeat</keyword>
<gene>
    <name evidence="9" type="ORF">AMK59_83</name>
</gene>
<dbReference type="PANTHER" id="PTHR19325:SF574">
    <property type="entry name" value="SUSHI, VON WILLEBRAND FACTOR TYPE A, EGF AND PENTRAXIN DOMAIN-CONTAINING PROTEIN 1"/>
    <property type="match status" value="1"/>
</dbReference>
<dbReference type="Gene3D" id="2.10.70.10">
    <property type="entry name" value="Complement Module, domain 1"/>
    <property type="match status" value="2"/>
</dbReference>
<evidence type="ECO:0000259" key="8">
    <source>
        <dbReference type="PROSITE" id="PS50923"/>
    </source>
</evidence>